<keyword evidence="3 7" id="KW-0227">DNA damage</keyword>
<dbReference type="InterPro" id="IPR003717">
    <property type="entry name" value="RecO"/>
</dbReference>
<accession>A0A1L3GJS1</accession>
<keyword evidence="5 7" id="KW-0234">DNA repair</keyword>
<proteinExistence type="inferred from homology"/>
<dbReference type="AlphaFoldDB" id="A0A1L3GJS1"/>
<evidence type="ECO:0000256" key="5">
    <source>
        <dbReference type="ARBA" id="ARBA00023204"/>
    </source>
</evidence>
<dbReference type="InterPro" id="IPR042242">
    <property type="entry name" value="RecO_C"/>
</dbReference>
<evidence type="ECO:0000256" key="7">
    <source>
        <dbReference type="HAMAP-Rule" id="MF_00201"/>
    </source>
</evidence>
<dbReference type="PANTHER" id="PTHR33991:SF1">
    <property type="entry name" value="DNA REPAIR PROTEIN RECO"/>
    <property type="match status" value="1"/>
</dbReference>
<keyword evidence="4 7" id="KW-0233">DNA recombination</keyword>
<dbReference type="InterPro" id="IPR022572">
    <property type="entry name" value="DNA_rep/recomb_RecO_N"/>
</dbReference>
<dbReference type="InterPro" id="IPR012340">
    <property type="entry name" value="NA-bd_OB-fold"/>
</dbReference>
<evidence type="ECO:0000256" key="3">
    <source>
        <dbReference type="ARBA" id="ARBA00022763"/>
    </source>
</evidence>
<dbReference type="GO" id="GO:0043590">
    <property type="term" value="C:bacterial nucleoid"/>
    <property type="evidence" value="ECO:0007669"/>
    <property type="project" value="TreeGrafter"/>
</dbReference>
<dbReference type="NCBIfam" id="TIGR00613">
    <property type="entry name" value="reco"/>
    <property type="match status" value="1"/>
</dbReference>
<evidence type="ECO:0000256" key="4">
    <source>
        <dbReference type="ARBA" id="ARBA00023172"/>
    </source>
</evidence>
<dbReference type="EMBL" id="CP015518">
    <property type="protein sequence ID" value="APG26169.1"/>
    <property type="molecule type" value="Genomic_DNA"/>
</dbReference>
<dbReference type="STRING" id="29542.A6070_12730"/>
<organism evidence="9 10">
    <name type="scientific">Syntrophotalea acetylenica</name>
    <name type="common">Pelobacter acetylenicus</name>
    <dbReference type="NCBI Taxonomy" id="29542"/>
    <lineage>
        <taxon>Bacteria</taxon>
        <taxon>Pseudomonadati</taxon>
        <taxon>Thermodesulfobacteriota</taxon>
        <taxon>Desulfuromonadia</taxon>
        <taxon>Desulfuromonadales</taxon>
        <taxon>Syntrophotaleaceae</taxon>
        <taxon>Syntrophotalea</taxon>
    </lineage>
</organism>
<dbReference type="GO" id="GO:0006302">
    <property type="term" value="P:double-strand break repair"/>
    <property type="evidence" value="ECO:0007669"/>
    <property type="project" value="TreeGrafter"/>
</dbReference>
<dbReference type="Pfam" id="PF11967">
    <property type="entry name" value="RecO_N"/>
    <property type="match status" value="1"/>
</dbReference>
<dbReference type="InterPro" id="IPR037278">
    <property type="entry name" value="ARFGAP/RecO"/>
</dbReference>
<evidence type="ECO:0000256" key="6">
    <source>
        <dbReference type="ARBA" id="ARBA00033409"/>
    </source>
</evidence>
<dbReference type="SUPFAM" id="SSF57863">
    <property type="entry name" value="ArfGap/RecO-like zinc finger"/>
    <property type="match status" value="1"/>
</dbReference>
<dbReference type="Gene3D" id="2.40.50.140">
    <property type="entry name" value="Nucleic acid-binding proteins"/>
    <property type="match status" value="1"/>
</dbReference>
<dbReference type="HAMAP" id="MF_00201">
    <property type="entry name" value="RecO"/>
    <property type="match status" value="1"/>
</dbReference>
<dbReference type="GO" id="GO:0006310">
    <property type="term" value="P:DNA recombination"/>
    <property type="evidence" value="ECO:0007669"/>
    <property type="project" value="UniProtKB-UniRule"/>
</dbReference>
<name>A0A1L3GJS1_SYNAC</name>
<gene>
    <name evidence="7" type="primary">recO</name>
    <name evidence="9" type="ORF">A7E75_04095</name>
</gene>
<comment type="similarity">
    <text evidence="1 7">Belongs to the RecO family.</text>
</comment>
<comment type="function">
    <text evidence="7">Involved in DNA repair and RecF pathway recombination.</text>
</comment>
<dbReference type="PANTHER" id="PTHR33991">
    <property type="entry name" value="DNA REPAIR PROTEIN RECO"/>
    <property type="match status" value="1"/>
</dbReference>
<feature type="domain" description="DNA replication/recombination mediator RecO N-terminal" evidence="8">
    <location>
        <begin position="1"/>
        <end position="80"/>
    </location>
</feature>
<evidence type="ECO:0000256" key="1">
    <source>
        <dbReference type="ARBA" id="ARBA00007452"/>
    </source>
</evidence>
<evidence type="ECO:0000259" key="8">
    <source>
        <dbReference type="Pfam" id="PF11967"/>
    </source>
</evidence>
<evidence type="ECO:0000256" key="2">
    <source>
        <dbReference type="ARBA" id="ARBA00021310"/>
    </source>
</evidence>
<sequence>METCCSDAVVLHHLDYGEADRIVTFFSLDQGLVKGFARQARKSRKRFGAALEPFSSVRIRWQAPRGGELVSVQEAELVDLRNGLRHDLLALALAAYGCELVENLMGESGPQSGVYHLLIAFLDHVTRHGGSDEARLLFELRLLSLAGYEPRLLQCCKCGVPLRSETVAFAAASGGGLCPDCAGQGDVQLLSPLTLGSLARALQSPPTLFEGFRFGAQTLQEGGRAIFSMLRQHLSRPVKSLAFLTQMAEGRSRVAAIR</sequence>
<dbReference type="Proteomes" id="UP000182264">
    <property type="component" value="Chromosome"/>
</dbReference>
<evidence type="ECO:0000313" key="10">
    <source>
        <dbReference type="Proteomes" id="UP000182264"/>
    </source>
</evidence>
<dbReference type="Gene3D" id="1.20.1440.120">
    <property type="entry name" value="Recombination protein O, C-terminal domain"/>
    <property type="match status" value="1"/>
</dbReference>
<dbReference type="Pfam" id="PF02565">
    <property type="entry name" value="RecO_C"/>
    <property type="match status" value="1"/>
</dbReference>
<reference evidence="9 10" key="1">
    <citation type="journal article" date="2017" name="Genome Announc.">
        <title>Complete Genome Sequences of Two Acetylene-Fermenting Pelobacter acetylenicus Strains.</title>
        <authorList>
            <person name="Sutton J.M."/>
            <person name="Baesman S.M."/>
            <person name="Fierst J.L."/>
            <person name="Poret-Peterson A.T."/>
            <person name="Oremland R.S."/>
            <person name="Dunlap D.S."/>
            <person name="Akob D.M."/>
        </authorList>
    </citation>
    <scope>NUCLEOTIDE SEQUENCE [LARGE SCALE GENOMIC DNA]</scope>
    <source>
        <strain evidence="9 10">DSM 3247</strain>
    </source>
</reference>
<evidence type="ECO:0000313" key="9">
    <source>
        <dbReference type="EMBL" id="APG26169.1"/>
    </source>
</evidence>
<keyword evidence="10" id="KW-1185">Reference proteome</keyword>
<dbReference type="SUPFAM" id="SSF50249">
    <property type="entry name" value="Nucleic acid-binding proteins"/>
    <property type="match status" value="1"/>
</dbReference>
<protein>
    <recommendedName>
        <fullName evidence="2 7">DNA repair protein RecO</fullName>
    </recommendedName>
    <alternativeName>
        <fullName evidence="6 7">Recombination protein O</fullName>
    </alternativeName>
</protein>